<feature type="chain" id="PRO_5028946588" evidence="2">
    <location>
        <begin position="23"/>
        <end position="249"/>
    </location>
</feature>
<name>A0A6V8LPF8_9BACT</name>
<dbReference type="PANTHER" id="PTHR35936">
    <property type="entry name" value="MEMBRANE-BOUND LYTIC MUREIN TRANSGLYCOSYLASE F"/>
    <property type="match status" value="1"/>
</dbReference>
<dbReference type="Pfam" id="PF00497">
    <property type="entry name" value="SBP_bac_3"/>
    <property type="match status" value="1"/>
</dbReference>
<evidence type="ECO:0000259" key="3">
    <source>
        <dbReference type="SMART" id="SM00062"/>
    </source>
</evidence>
<dbReference type="AlphaFoldDB" id="A0A6V8LPF8"/>
<evidence type="ECO:0000256" key="2">
    <source>
        <dbReference type="SAM" id="SignalP"/>
    </source>
</evidence>
<reference evidence="4 5" key="1">
    <citation type="submission" date="2020-04" db="EMBL/GenBank/DDBJ databases">
        <authorList>
            <consortium name="Desulfovibrio sp. FSS-1 genome sequencing consortium"/>
            <person name="Shimoshige H."/>
            <person name="Kobayashi H."/>
            <person name="Maekawa T."/>
        </authorList>
    </citation>
    <scope>NUCLEOTIDE SEQUENCE [LARGE SCALE GENOMIC DNA]</scope>
    <source>
        <strain evidence="4 5">SIID29052-01</strain>
    </source>
</reference>
<dbReference type="PANTHER" id="PTHR35936:SF25">
    <property type="entry name" value="ABC TRANSPORTER SUBSTRATE-BINDING PROTEIN"/>
    <property type="match status" value="1"/>
</dbReference>
<dbReference type="SMART" id="SM00062">
    <property type="entry name" value="PBPb"/>
    <property type="match status" value="1"/>
</dbReference>
<dbReference type="SUPFAM" id="SSF53850">
    <property type="entry name" value="Periplasmic binding protein-like II"/>
    <property type="match status" value="1"/>
</dbReference>
<comment type="caution">
    <text evidence="4">The sequence shown here is derived from an EMBL/GenBank/DDBJ whole genome shotgun (WGS) entry which is preliminary data.</text>
</comment>
<protein>
    <submittedName>
        <fullName evidence="4">L-cystine-binding protein FliY</fullName>
    </submittedName>
</protein>
<evidence type="ECO:0000313" key="4">
    <source>
        <dbReference type="EMBL" id="GFK92401.1"/>
    </source>
</evidence>
<feature type="signal peptide" evidence="2">
    <location>
        <begin position="1"/>
        <end position="22"/>
    </location>
</feature>
<reference evidence="4 5" key="2">
    <citation type="submission" date="2020-05" db="EMBL/GenBank/DDBJ databases">
        <title>Draft genome sequence of Desulfovibrio sp. strainFSS-1.</title>
        <authorList>
            <person name="Shimoshige H."/>
            <person name="Kobayashi H."/>
            <person name="Maekawa T."/>
        </authorList>
    </citation>
    <scope>NUCLEOTIDE SEQUENCE [LARGE SCALE GENOMIC DNA]</scope>
    <source>
        <strain evidence="4 5">SIID29052-01</strain>
    </source>
</reference>
<dbReference type="EMBL" id="BLTE01000001">
    <property type="protein sequence ID" value="GFK92401.1"/>
    <property type="molecule type" value="Genomic_DNA"/>
</dbReference>
<organism evidence="4 5">
    <name type="scientific">Fundidesulfovibrio magnetotacticus</name>
    <dbReference type="NCBI Taxonomy" id="2730080"/>
    <lineage>
        <taxon>Bacteria</taxon>
        <taxon>Pseudomonadati</taxon>
        <taxon>Thermodesulfobacteriota</taxon>
        <taxon>Desulfovibrionia</taxon>
        <taxon>Desulfovibrionales</taxon>
        <taxon>Desulfovibrionaceae</taxon>
        <taxon>Fundidesulfovibrio</taxon>
    </lineage>
</organism>
<proteinExistence type="predicted"/>
<keyword evidence="5" id="KW-1185">Reference proteome</keyword>
<evidence type="ECO:0000256" key="1">
    <source>
        <dbReference type="ARBA" id="ARBA00022729"/>
    </source>
</evidence>
<dbReference type="Gene3D" id="3.40.190.10">
    <property type="entry name" value="Periplasmic binding protein-like II"/>
    <property type="match status" value="2"/>
</dbReference>
<feature type="domain" description="Solute-binding protein family 3/N-terminal" evidence="3">
    <location>
        <begin position="24"/>
        <end position="249"/>
    </location>
</feature>
<dbReference type="InterPro" id="IPR001638">
    <property type="entry name" value="Solute-binding_3/MltF_N"/>
</dbReference>
<keyword evidence="1 2" id="KW-0732">Signal</keyword>
<evidence type="ECO:0000313" key="5">
    <source>
        <dbReference type="Proteomes" id="UP000494245"/>
    </source>
</evidence>
<dbReference type="RefSeq" id="WP_173080474.1">
    <property type="nucleotide sequence ID" value="NZ_BLTE01000001.1"/>
</dbReference>
<accession>A0A6V8LPF8</accession>
<sequence>MNRRTFLLACLAVSLLSVSAGAEPLLVMFDKANPPFMYATVDNKAAGVYPALVAEAFSRMEQPAVLEVLPWKRALHFLDTGRGGVAGLYMTEERLKRYDYSDPLHTETTLVVQRASDPSPYLGLESLRGRTVGVLRGWSYGDEFDKARAAGLFTAEEVEGDAQNFEKLLAGRIDVLLAVKESAETCMASSNSRDKFKVHERPFARNSAYLAFSKDAHMVEFLDKFNRTLAEMRRDGAWGSILKDIFEGR</sequence>
<gene>
    <name evidence="4" type="primary">fliY_1</name>
    <name evidence="4" type="ORF">NNJEOMEG_00226</name>
</gene>
<dbReference type="Proteomes" id="UP000494245">
    <property type="component" value="Unassembled WGS sequence"/>
</dbReference>